<evidence type="ECO:0000256" key="8">
    <source>
        <dbReference type="ARBA" id="ARBA00023014"/>
    </source>
</evidence>
<evidence type="ECO:0000313" key="11">
    <source>
        <dbReference type="Proteomes" id="UP000824262"/>
    </source>
</evidence>
<comment type="cofactor">
    <cofactor evidence="1">
        <name>[4Fe-4S] cluster</name>
        <dbReference type="ChEBI" id="CHEBI:49883"/>
    </cofactor>
</comment>
<evidence type="ECO:0000256" key="6">
    <source>
        <dbReference type="ARBA" id="ARBA00023002"/>
    </source>
</evidence>
<sequence>MGGYIMQLQHFSVNDGEGIRTIVFMAGCPLRCAWCSNPEGQTSRNAMTHYVETEDVLRELRHQAIFYRQSGGGVTFSGGEATAQPEFLREMVDALYDEGFSLAIETCGQFDFEQQEPVLRKMDTIFMDLKHIDPERHRAFTGVDNRTILENIVKTDRLGVPMVVRIPAILGVNDSPEAMEGAFRFFRDNNLSAKLEFLPYHRYGEGKYKELGLPLPDEAFGTPTKEDISRWSKQAEEYGITTISYK</sequence>
<dbReference type="AlphaFoldDB" id="A0A9D0ZF58"/>
<dbReference type="InterPro" id="IPR034457">
    <property type="entry name" value="Organic_radical-activating"/>
</dbReference>
<evidence type="ECO:0000256" key="2">
    <source>
        <dbReference type="ARBA" id="ARBA00009777"/>
    </source>
</evidence>
<dbReference type="GO" id="GO:0051539">
    <property type="term" value="F:4 iron, 4 sulfur cluster binding"/>
    <property type="evidence" value="ECO:0007669"/>
    <property type="project" value="UniProtKB-KW"/>
</dbReference>
<comment type="caution">
    <text evidence="10">The sequence shown here is derived from an EMBL/GenBank/DDBJ whole genome shotgun (WGS) entry which is preliminary data.</text>
</comment>
<dbReference type="GO" id="GO:0046872">
    <property type="term" value="F:metal ion binding"/>
    <property type="evidence" value="ECO:0007669"/>
    <property type="project" value="UniProtKB-KW"/>
</dbReference>
<evidence type="ECO:0000256" key="1">
    <source>
        <dbReference type="ARBA" id="ARBA00001966"/>
    </source>
</evidence>
<dbReference type="PROSITE" id="PS01087">
    <property type="entry name" value="RADICAL_ACTIVATING"/>
    <property type="match status" value="1"/>
</dbReference>
<dbReference type="InterPro" id="IPR007197">
    <property type="entry name" value="rSAM"/>
</dbReference>
<name>A0A9D0ZF58_9FIRM</name>
<feature type="domain" description="Radical SAM core" evidence="9">
    <location>
        <begin position="14"/>
        <end position="241"/>
    </location>
</feature>
<keyword evidence="8" id="KW-0411">Iron-sulfur</keyword>
<dbReference type="GO" id="GO:0016491">
    <property type="term" value="F:oxidoreductase activity"/>
    <property type="evidence" value="ECO:0007669"/>
    <property type="project" value="UniProtKB-KW"/>
</dbReference>
<protein>
    <submittedName>
        <fullName evidence="10">Radical SAM protein</fullName>
    </submittedName>
</protein>
<reference evidence="10" key="1">
    <citation type="submission" date="2020-10" db="EMBL/GenBank/DDBJ databases">
        <authorList>
            <person name="Gilroy R."/>
        </authorList>
    </citation>
    <scope>NUCLEOTIDE SEQUENCE</scope>
    <source>
        <strain evidence="10">ChiBcolR7-354</strain>
    </source>
</reference>
<dbReference type="CDD" id="cd01335">
    <property type="entry name" value="Radical_SAM"/>
    <property type="match status" value="1"/>
</dbReference>
<dbReference type="SUPFAM" id="SSF102114">
    <property type="entry name" value="Radical SAM enzymes"/>
    <property type="match status" value="1"/>
</dbReference>
<reference evidence="10" key="2">
    <citation type="journal article" date="2021" name="PeerJ">
        <title>Extensive microbial diversity within the chicken gut microbiome revealed by metagenomics and culture.</title>
        <authorList>
            <person name="Gilroy R."/>
            <person name="Ravi A."/>
            <person name="Getino M."/>
            <person name="Pursley I."/>
            <person name="Horton D.L."/>
            <person name="Alikhan N.F."/>
            <person name="Baker D."/>
            <person name="Gharbi K."/>
            <person name="Hall N."/>
            <person name="Watson M."/>
            <person name="Adriaenssens E.M."/>
            <person name="Foster-Nyarko E."/>
            <person name="Jarju S."/>
            <person name="Secka A."/>
            <person name="Antonio M."/>
            <person name="Oren A."/>
            <person name="Chaudhuri R.R."/>
            <person name="La Ragione R."/>
            <person name="Hildebrand F."/>
            <person name="Pallen M.J."/>
        </authorList>
    </citation>
    <scope>NUCLEOTIDE SEQUENCE</scope>
    <source>
        <strain evidence="10">ChiBcolR7-354</strain>
    </source>
</reference>
<accession>A0A9D0ZF58</accession>
<evidence type="ECO:0000259" key="9">
    <source>
        <dbReference type="PROSITE" id="PS51918"/>
    </source>
</evidence>
<evidence type="ECO:0000256" key="4">
    <source>
        <dbReference type="ARBA" id="ARBA00022691"/>
    </source>
</evidence>
<keyword evidence="3" id="KW-0004">4Fe-4S</keyword>
<keyword evidence="4" id="KW-0949">S-adenosyl-L-methionine</keyword>
<dbReference type="InterPro" id="IPR001989">
    <property type="entry name" value="Radical_activat_CS"/>
</dbReference>
<dbReference type="PIRSF" id="PIRSF000371">
    <property type="entry name" value="PFL_act_enz"/>
    <property type="match status" value="1"/>
</dbReference>
<evidence type="ECO:0000256" key="5">
    <source>
        <dbReference type="ARBA" id="ARBA00022723"/>
    </source>
</evidence>
<dbReference type="PANTHER" id="PTHR30352:SF4">
    <property type="entry name" value="PYRUVATE FORMATE-LYASE 2-ACTIVATING ENZYME"/>
    <property type="match status" value="1"/>
</dbReference>
<evidence type="ECO:0000313" key="10">
    <source>
        <dbReference type="EMBL" id="HIQ79512.1"/>
    </source>
</evidence>
<organism evidence="10 11">
    <name type="scientific">Candidatus Scatomorpha intestinavium</name>
    <dbReference type="NCBI Taxonomy" id="2840922"/>
    <lineage>
        <taxon>Bacteria</taxon>
        <taxon>Bacillati</taxon>
        <taxon>Bacillota</taxon>
        <taxon>Clostridia</taxon>
        <taxon>Eubacteriales</taxon>
        <taxon>Candidatus Scatomorpha</taxon>
    </lineage>
</organism>
<dbReference type="PANTHER" id="PTHR30352">
    <property type="entry name" value="PYRUVATE FORMATE-LYASE-ACTIVATING ENZYME"/>
    <property type="match status" value="1"/>
</dbReference>
<evidence type="ECO:0000256" key="3">
    <source>
        <dbReference type="ARBA" id="ARBA00022485"/>
    </source>
</evidence>
<dbReference type="InterPro" id="IPR012839">
    <property type="entry name" value="Organic_radical_activase"/>
</dbReference>
<keyword evidence="6" id="KW-0560">Oxidoreductase</keyword>
<dbReference type="EMBL" id="DVGA01000112">
    <property type="protein sequence ID" value="HIQ79512.1"/>
    <property type="molecule type" value="Genomic_DNA"/>
</dbReference>
<dbReference type="Gene3D" id="3.20.20.70">
    <property type="entry name" value="Aldolase class I"/>
    <property type="match status" value="1"/>
</dbReference>
<dbReference type="SFLD" id="SFLDS00029">
    <property type="entry name" value="Radical_SAM"/>
    <property type="match status" value="1"/>
</dbReference>
<dbReference type="SFLD" id="SFLDG01066">
    <property type="entry name" value="organic_radical-activating_enz"/>
    <property type="match status" value="1"/>
</dbReference>
<keyword evidence="5" id="KW-0479">Metal-binding</keyword>
<dbReference type="InterPro" id="IPR013785">
    <property type="entry name" value="Aldolase_TIM"/>
</dbReference>
<proteinExistence type="inferred from homology"/>
<evidence type="ECO:0000256" key="7">
    <source>
        <dbReference type="ARBA" id="ARBA00023004"/>
    </source>
</evidence>
<dbReference type="PROSITE" id="PS51918">
    <property type="entry name" value="RADICAL_SAM"/>
    <property type="match status" value="1"/>
</dbReference>
<dbReference type="InterPro" id="IPR058240">
    <property type="entry name" value="rSAM_sf"/>
</dbReference>
<comment type="similarity">
    <text evidence="2">Belongs to the organic radical-activating enzymes family.</text>
</comment>
<dbReference type="Proteomes" id="UP000824262">
    <property type="component" value="Unassembled WGS sequence"/>
</dbReference>
<dbReference type="Pfam" id="PF04055">
    <property type="entry name" value="Radical_SAM"/>
    <property type="match status" value="1"/>
</dbReference>
<keyword evidence="7" id="KW-0408">Iron</keyword>
<gene>
    <name evidence="10" type="ORF">IAB77_09695</name>
</gene>